<evidence type="ECO:0000256" key="2">
    <source>
        <dbReference type="ARBA" id="ARBA00013729"/>
    </source>
</evidence>
<dbReference type="PIRSF" id="PIRSF006092">
    <property type="entry name" value="GreA_GreB"/>
    <property type="match status" value="1"/>
</dbReference>
<dbReference type="GO" id="GO:0032784">
    <property type="term" value="P:regulation of DNA-templated transcription elongation"/>
    <property type="evidence" value="ECO:0007669"/>
    <property type="project" value="UniProtKB-UniRule"/>
</dbReference>
<dbReference type="SUPFAM" id="SSF46557">
    <property type="entry name" value="GreA transcript cleavage protein, N-terminal domain"/>
    <property type="match status" value="1"/>
</dbReference>
<dbReference type="InterPro" id="IPR023459">
    <property type="entry name" value="Tscrpt_elong_fac_GreA/B_fam"/>
</dbReference>
<evidence type="ECO:0000256" key="4">
    <source>
        <dbReference type="ARBA" id="ARBA00023125"/>
    </source>
</evidence>
<comment type="similarity">
    <text evidence="1 8 9">Belongs to the GreA/GreB family.</text>
</comment>
<keyword evidence="12" id="KW-0251">Elongation factor</keyword>
<dbReference type="Gene3D" id="1.10.287.180">
    <property type="entry name" value="Transcription elongation factor, GreA/GreB, N-terminal domain"/>
    <property type="match status" value="1"/>
</dbReference>
<dbReference type="PANTHER" id="PTHR30437">
    <property type="entry name" value="TRANSCRIPTION ELONGATION FACTOR GREA"/>
    <property type="match status" value="1"/>
</dbReference>
<sequence>MSDAPEYLTQEKYNELTRELEHLKTVRRKEVAENLEYAKSLGDLSENAEYQEARETQANIEDRIKKLEAMLQSAVIMKMHHTEAVDIGSTVTLQKEGGKSLVTYRIVGSEEADLDQGKLSINSPLGHALLRKRKGESLIAKTPSGEMSYKVMDIE</sequence>
<keyword evidence="3 8" id="KW-0805">Transcription regulation</keyword>
<dbReference type="InterPro" id="IPR006359">
    <property type="entry name" value="Tscrpt_elong_fac_GreA"/>
</dbReference>
<keyword evidence="5 8" id="KW-0804">Transcription</keyword>
<organism evidence="12 13">
    <name type="scientific">Candidatus Taylorbacteria bacterium RIFCSPHIGHO2_01_FULL_51_15</name>
    <dbReference type="NCBI Taxonomy" id="1802304"/>
    <lineage>
        <taxon>Bacteria</taxon>
        <taxon>Candidatus Tayloriibacteriota</taxon>
    </lineage>
</organism>
<dbReference type="GO" id="GO:0003677">
    <property type="term" value="F:DNA binding"/>
    <property type="evidence" value="ECO:0007669"/>
    <property type="project" value="UniProtKB-UniRule"/>
</dbReference>
<dbReference type="InterPro" id="IPR028624">
    <property type="entry name" value="Tscrpt_elong_fac_GreA/B"/>
</dbReference>
<comment type="caution">
    <text evidence="12">The sequence shown here is derived from an EMBL/GenBank/DDBJ whole genome shotgun (WGS) entry which is preliminary data.</text>
</comment>
<dbReference type="InterPro" id="IPR036805">
    <property type="entry name" value="Tscrpt_elong_fac_GreA/B_N_sf"/>
</dbReference>
<dbReference type="InterPro" id="IPR022691">
    <property type="entry name" value="Tscrpt_elong_fac_GreA/B_N"/>
</dbReference>
<dbReference type="HAMAP" id="MF_00105">
    <property type="entry name" value="GreA_GreB"/>
    <property type="match status" value="1"/>
</dbReference>
<keyword evidence="4 8" id="KW-0238">DNA-binding</keyword>
<proteinExistence type="inferred from homology"/>
<evidence type="ECO:0000256" key="3">
    <source>
        <dbReference type="ARBA" id="ARBA00023015"/>
    </source>
</evidence>
<dbReference type="PROSITE" id="PS00829">
    <property type="entry name" value="GREAB_1"/>
    <property type="match status" value="1"/>
</dbReference>
<dbReference type="NCBIfam" id="TIGR01462">
    <property type="entry name" value="greA"/>
    <property type="match status" value="1"/>
</dbReference>
<evidence type="ECO:0000256" key="1">
    <source>
        <dbReference type="ARBA" id="ARBA00008213"/>
    </source>
</evidence>
<accession>A0A1G2M8H9</accession>
<dbReference type="AlphaFoldDB" id="A0A1G2M8H9"/>
<evidence type="ECO:0000259" key="10">
    <source>
        <dbReference type="Pfam" id="PF01272"/>
    </source>
</evidence>
<gene>
    <name evidence="8" type="primary">greA</name>
    <name evidence="12" type="ORF">A2849_04075</name>
</gene>
<dbReference type="PROSITE" id="PS00830">
    <property type="entry name" value="GREAB_2"/>
    <property type="match status" value="1"/>
</dbReference>
<dbReference type="InterPro" id="IPR001437">
    <property type="entry name" value="Tscrpt_elong_fac_GreA/B_C"/>
</dbReference>
<comment type="function">
    <text evidence="6 8 9">Necessary for efficient RNA polymerase transcription elongation past template-encoded arresting sites. The arresting sites in DNA have the property of trapping a certain fraction of elongating RNA polymerases that pass through, resulting in locked ternary complexes. Cleavage of the nascent transcript by cleavage factors such as GreA or GreB allows the resumption of elongation from the new 3'terminus. GreA releases sequences of 2 to 3 nucleotides.</text>
</comment>
<evidence type="ECO:0000256" key="7">
    <source>
        <dbReference type="ARBA" id="ARBA00030776"/>
    </source>
</evidence>
<evidence type="ECO:0000259" key="11">
    <source>
        <dbReference type="Pfam" id="PF03449"/>
    </source>
</evidence>
<dbReference type="PANTHER" id="PTHR30437:SF4">
    <property type="entry name" value="TRANSCRIPTION ELONGATION FACTOR GREA"/>
    <property type="match status" value="1"/>
</dbReference>
<keyword evidence="12" id="KW-0648">Protein biosynthesis</keyword>
<evidence type="ECO:0000313" key="13">
    <source>
        <dbReference type="Proteomes" id="UP000178121"/>
    </source>
</evidence>
<feature type="domain" description="Transcription elongation factor GreA/GreB N-terminal" evidence="11">
    <location>
        <begin position="7"/>
        <end position="76"/>
    </location>
</feature>
<protein>
    <recommendedName>
        <fullName evidence="2 8">Transcription elongation factor GreA</fullName>
    </recommendedName>
    <alternativeName>
        <fullName evidence="7 8">Transcript cleavage factor GreA</fullName>
    </alternativeName>
</protein>
<dbReference type="InterPro" id="IPR018151">
    <property type="entry name" value="TF_GreA/GreB_CS"/>
</dbReference>
<reference evidence="12 13" key="1">
    <citation type="journal article" date="2016" name="Nat. Commun.">
        <title>Thousands of microbial genomes shed light on interconnected biogeochemical processes in an aquifer system.</title>
        <authorList>
            <person name="Anantharaman K."/>
            <person name="Brown C.T."/>
            <person name="Hug L.A."/>
            <person name="Sharon I."/>
            <person name="Castelle C.J."/>
            <person name="Probst A.J."/>
            <person name="Thomas B.C."/>
            <person name="Singh A."/>
            <person name="Wilkins M.J."/>
            <person name="Karaoz U."/>
            <person name="Brodie E.L."/>
            <person name="Williams K.H."/>
            <person name="Hubbard S.S."/>
            <person name="Banfield J.F."/>
        </authorList>
    </citation>
    <scope>NUCLEOTIDE SEQUENCE [LARGE SCALE GENOMIC DNA]</scope>
</reference>
<dbReference type="Pfam" id="PF03449">
    <property type="entry name" value="GreA_GreB_N"/>
    <property type="match status" value="1"/>
</dbReference>
<keyword evidence="8" id="KW-0175">Coiled coil</keyword>
<dbReference type="InterPro" id="IPR036953">
    <property type="entry name" value="GreA/GreB_C_sf"/>
</dbReference>
<dbReference type="Gene3D" id="3.10.50.30">
    <property type="entry name" value="Transcription elongation factor, GreA/GreB, C-terminal domain"/>
    <property type="match status" value="1"/>
</dbReference>
<dbReference type="GO" id="GO:0070063">
    <property type="term" value="F:RNA polymerase binding"/>
    <property type="evidence" value="ECO:0007669"/>
    <property type="project" value="InterPro"/>
</dbReference>
<name>A0A1G2M8H9_9BACT</name>
<feature type="domain" description="Transcription elongation factor GreA/GreB C-terminal" evidence="10">
    <location>
        <begin position="82"/>
        <end position="155"/>
    </location>
</feature>
<dbReference type="GO" id="GO:0003746">
    <property type="term" value="F:translation elongation factor activity"/>
    <property type="evidence" value="ECO:0007669"/>
    <property type="project" value="UniProtKB-KW"/>
</dbReference>
<dbReference type="EMBL" id="MHRI01000034">
    <property type="protein sequence ID" value="OHA20197.1"/>
    <property type="molecule type" value="Genomic_DNA"/>
</dbReference>
<dbReference type="FunFam" id="1.10.287.180:FF:000001">
    <property type="entry name" value="Transcription elongation factor GreA"/>
    <property type="match status" value="1"/>
</dbReference>
<dbReference type="FunFam" id="3.10.50.30:FF:000001">
    <property type="entry name" value="Transcription elongation factor GreA"/>
    <property type="match status" value="1"/>
</dbReference>
<dbReference type="Proteomes" id="UP000178121">
    <property type="component" value="Unassembled WGS sequence"/>
</dbReference>
<evidence type="ECO:0000256" key="6">
    <source>
        <dbReference type="ARBA" id="ARBA00024916"/>
    </source>
</evidence>
<feature type="coiled-coil region" evidence="8">
    <location>
        <begin position="13"/>
        <end position="70"/>
    </location>
</feature>
<evidence type="ECO:0000256" key="8">
    <source>
        <dbReference type="HAMAP-Rule" id="MF_00105"/>
    </source>
</evidence>
<evidence type="ECO:0000256" key="9">
    <source>
        <dbReference type="RuleBase" id="RU000556"/>
    </source>
</evidence>
<dbReference type="Pfam" id="PF01272">
    <property type="entry name" value="GreA_GreB"/>
    <property type="match status" value="1"/>
</dbReference>
<evidence type="ECO:0000256" key="5">
    <source>
        <dbReference type="ARBA" id="ARBA00023163"/>
    </source>
</evidence>
<dbReference type="GO" id="GO:0006354">
    <property type="term" value="P:DNA-templated transcription elongation"/>
    <property type="evidence" value="ECO:0007669"/>
    <property type="project" value="TreeGrafter"/>
</dbReference>
<evidence type="ECO:0000313" key="12">
    <source>
        <dbReference type="EMBL" id="OHA20197.1"/>
    </source>
</evidence>
<dbReference type="SUPFAM" id="SSF54534">
    <property type="entry name" value="FKBP-like"/>
    <property type="match status" value="1"/>
</dbReference>
<dbReference type="NCBIfam" id="NF001263">
    <property type="entry name" value="PRK00226.1-4"/>
    <property type="match status" value="1"/>
</dbReference>